<dbReference type="InterPro" id="IPR023606">
    <property type="entry name" value="CoA-Trfase_III_dom_1_sf"/>
</dbReference>
<dbReference type="SUPFAM" id="SSF89796">
    <property type="entry name" value="CoA-transferase family III (CaiB/BaiF)"/>
    <property type="match status" value="1"/>
</dbReference>
<evidence type="ECO:0000313" key="2">
    <source>
        <dbReference type="EMBL" id="PHV67153.1"/>
    </source>
</evidence>
<keyword evidence="1" id="KW-0808">Transferase</keyword>
<evidence type="ECO:0000313" key="3">
    <source>
        <dbReference type="Proteomes" id="UP000225108"/>
    </source>
</evidence>
<dbReference type="Gene3D" id="3.30.1540.10">
    <property type="entry name" value="formyl-coa transferase, domain 3"/>
    <property type="match status" value="1"/>
</dbReference>
<dbReference type="Pfam" id="PF02515">
    <property type="entry name" value="CoA_transf_3"/>
    <property type="match status" value="1"/>
</dbReference>
<dbReference type="InterPro" id="IPR050483">
    <property type="entry name" value="CoA-transferase_III_domain"/>
</dbReference>
<dbReference type="RefSeq" id="WP_099383148.1">
    <property type="nucleotide sequence ID" value="NZ_PEBD01000008.1"/>
</dbReference>
<dbReference type="AlphaFoldDB" id="A0A2G3PN40"/>
<comment type="caution">
    <text evidence="2">The sequence shown here is derived from an EMBL/GenBank/DDBJ whole genome shotgun (WGS) entry which is preliminary data.</text>
</comment>
<dbReference type="Gene3D" id="3.40.50.10540">
    <property type="entry name" value="Crotonobetainyl-coa:carnitine coa-transferase, domain 1"/>
    <property type="match status" value="1"/>
</dbReference>
<sequence>MSSALHGIKVVDLTQGVSGPMSTRLLSQMGARVIKVERPQGGDLIRHWDDYVNGMCSGHVWVNPGKESIALNLRSEEGADILLRLLADADVVIENFVPGTLASWGLDDERLRAVKDDLIICHISGFGQTGPSADRAALDLIIQAESGLISTNGTEAEPAKLSVSVADISGSMYATISILECLYHRERTGEGQTIDLALFDAVMTWTGYFPYMAWYQGRNPGRVGLNHHTMFPYGVYQAGDGKGVVIAAGAGSHDQWRRFCEAMSLPELIDHPDYSSNGLRLQNKDELQKIVVDAMASQPQSYWLERFHEFGIPSGAYNEFDEALEHPRLKHRKLVKEIDSAVGPVKVFDFAPSFSTLDSVNELGPPLLGEHTDSILAEIGLDPEAIEKLRAGEIVV</sequence>
<dbReference type="GO" id="GO:0008410">
    <property type="term" value="F:CoA-transferase activity"/>
    <property type="evidence" value="ECO:0007669"/>
    <property type="project" value="TreeGrafter"/>
</dbReference>
<dbReference type="Proteomes" id="UP000225108">
    <property type="component" value="Unassembled WGS sequence"/>
</dbReference>
<proteinExistence type="predicted"/>
<dbReference type="EMBL" id="PEBD01000008">
    <property type="protein sequence ID" value="PHV67153.1"/>
    <property type="molecule type" value="Genomic_DNA"/>
</dbReference>
<dbReference type="PANTHER" id="PTHR48207:SF3">
    <property type="entry name" value="SUCCINATE--HYDROXYMETHYLGLUTARATE COA-TRANSFERASE"/>
    <property type="match status" value="1"/>
</dbReference>
<dbReference type="InterPro" id="IPR044855">
    <property type="entry name" value="CoA-Trfase_III_dom3_sf"/>
</dbReference>
<evidence type="ECO:0000256" key="1">
    <source>
        <dbReference type="ARBA" id="ARBA00022679"/>
    </source>
</evidence>
<reference evidence="2 3" key="1">
    <citation type="submission" date="2017-10" db="EMBL/GenBank/DDBJ databases">
        <title>The draft genome sequence of Williamsia sp. BULT 1.1 isolated from the semi-arid grassland soils from South Africa.</title>
        <authorList>
            <person name="Kabwe M.H."/>
            <person name="Govender N."/>
            <person name="Mutseka Lunga P."/>
            <person name="Vikram S."/>
            <person name="Makhalanyane T.P."/>
        </authorList>
    </citation>
    <scope>NUCLEOTIDE SEQUENCE [LARGE SCALE GENOMIC DNA]</scope>
    <source>
        <strain evidence="2 3">BULT 1.1</strain>
    </source>
</reference>
<organism evidence="2 3">
    <name type="scientific">Williamsia marianensis</name>
    <dbReference type="NCBI Taxonomy" id="85044"/>
    <lineage>
        <taxon>Bacteria</taxon>
        <taxon>Bacillati</taxon>
        <taxon>Actinomycetota</taxon>
        <taxon>Actinomycetes</taxon>
        <taxon>Mycobacteriales</taxon>
        <taxon>Nocardiaceae</taxon>
        <taxon>Williamsia</taxon>
    </lineage>
</organism>
<name>A0A2G3PN40_WILMA</name>
<accession>A0A2G3PN40</accession>
<dbReference type="InterPro" id="IPR003673">
    <property type="entry name" value="CoA-Trfase_fam_III"/>
</dbReference>
<protein>
    <submittedName>
        <fullName evidence="2">Carnitine dehydratase</fullName>
    </submittedName>
</protein>
<gene>
    <name evidence="2" type="ORF">CSW57_13205</name>
</gene>
<dbReference type="PANTHER" id="PTHR48207">
    <property type="entry name" value="SUCCINATE--HYDROXYMETHYLGLUTARATE COA-TRANSFERASE"/>
    <property type="match status" value="1"/>
</dbReference>